<dbReference type="EMBL" id="JARVKF010000310">
    <property type="protein sequence ID" value="KAK9419573.1"/>
    <property type="molecule type" value="Genomic_DNA"/>
</dbReference>
<evidence type="ECO:0000256" key="1">
    <source>
        <dbReference type="ARBA" id="ARBA00007409"/>
    </source>
</evidence>
<dbReference type="GO" id="GO:0003746">
    <property type="term" value="F:translation elongation factor activity"/>
    <property type="evidence" value="ECO:0007669"/>
    <property type="project" value="UniProtKB-KW"/>
</dbReference>
<name>A0ABR2UY04_9PEZI</name>
<feature type="domain" description="GST N-terminal" evidence="2">
    <location>
        <begin position="24"/>
        <end position="78"/>
    </location>
</feature>
<dbReference type="InterPro" id="IPR004045">
    <property type="entry name" value="Glutathione_S-Trfase_N"/>
</dbReference>
<keyword evidence="4" id="KW-1185">Reference proteome</keyword>
<organism evidence="3 4">
    <name type="scientific">Seiridium unicorne</name>
    <dbReference type="NCBI Taxonomy" id="138068"/>
    <lineage>
        <taxon>Eukaryota</taxon>
        <taxon>Fungi</taxon>
        <taxon>Dikarya</taxon>
        <taxon>Ascomycota</taxon>
        <taxon>Pezizomycotina</taxon>
        <taxon>Sordariomycetes</taxon>
        <taxon>Xylariomycetidae</taxon>
        <taxon>Amphisphaeriales</taxon>
        <taxon>Sporocadaceae</taxon>
        <taxon>Seiridium</taxon>
    </lineage>
</organism>
<accession>A0ABR2UY04</accession>
<gene>
    <name evidence="3" type="ORF">SUNI508_07309</name>
</gene>
<sequence>MVPYCTSINGKGLQYTLIRAAAILNGLELEVPVDFEPDETSKTHEFLTKFPLAKMPAFGTPSGFILARRSAIATYIAESGPKRDRLIGGTPEDRARNQQWILFNDIHVEASLWSMAA</sequence>
<comment type="caution">
    <text evidence="3">The sequence shown here is derived from an EMBL/GenBank/DDBJ whole genome shotgun (WGS) entry which is preliminary data.</text>
</comment>
<keyword evidence="3" id="KW-0251">Elongation factor</keyword>
<reference evidence="3 4" key="1">
    <citation type="journal article" date="2024" name="J. Plant Pathol.">
        <title>Sequence and assembly of the genome of Seiridium unicorne, isolate CBS 538.82, causal agent of cypress canker disease.</title>
        <authorList>
            <person name="Scali E."/>
            <person name="Rocca G.D."/>
            <person name="Danti R."/>
            <person name="Garbelotto M."/>
            <person name="Barberini S."/>
            <person name="Baroncelli R."/>
            <person name="Emiliani G."/>
        </authorList>
    </citation>
    <scope>NUCLEOTIDE SEQUENCE [LARGE SCALE GENOMIC DNA]</scope>
    <source>
        <strain evidence="3 4">BM-138-508</strain>
    </source>
</reference>
<evidence type="ECO:0000313" key="3">
    <source>
        <dbReference type="EMBL" id="KAK9419573.1"/>
    </source>
</evidence>
<comment type="similarity">
    <text evidence="1">Belongs to the GST superfamily.</text>
</comment>
<evidence type="ECO:0000313" key="4">
    <source>
        <dbReference type="Proteomes" id="UP001408356"/>
    </source>
</evidence>
<dbReference type="Gene3D" id="1.20.1050.10">
    <property type="match status" value="1"/>
</dbReference>
<dbReference type="InterPro" id="IPR036249">
    <property type="entry name" value="Thioredoxin-like_sf"/>
</dbReference>
<proteinExistence type="inferred from homology"/>
<dbReference type="Proteomes" id="UP001408356">
    <property type="component" value="Unassembled WGS sequence"/>
</dbReference>
<evidence type="ECO:0000259" key="2">
    <source>
        <dbReference type="Pfam" id="PF02798"/>
    </source>
</evidence>
<dbReference type="Gene3D" id="3.40.30.10">
    <property type="entry name" value="Glutaredoxin"/>
    <property type="match status" value="1"/>
</dbReference>
<dbReference type="SUPFAM" id="SSF52833">
    <property type="entry name" value="Thioredoxin-like"/>
    <property type="match status" value="1"/>
</dbReference>
<keyword evidence="3" id="KW-0648">Protein biosynthesis</keyword>
<protein>
    <submittedName>
        <fullName evidence="3">Translation elongation factor eEF-1B gamma subunit</fullName>
    </submittedName>
</protein>
<dbReference type="PANTHER" id="PTHR43986">
    <property type="entry name" value="ELONGATION FACTOR 1-GAMMA"/>
    <property type="match status" value="1"/>
</dbReference>
<dbReference type="PANTHER" id="PTHR43986:SF10">
    <property type="entry name" value="ELONGATION FACTOR EEF-1B GAMMA SUBUNIT, PUTATIVE (AFU_ORTHOLOGUE AFUA_1G17120)-RELATED"/>
    <property type="match status" value="1"/>
</dbReference>
<dbReference type="Pfam" id="PF02798">
    <property type="entry name" value="GST_N"/>
    <property type="match status" value="1"/>
</dbReference>
<dbReference type="InterPro" id="IPR050802">
    <property type="entry name" value="EF-GSTs"/>
</dbReference>